<evidence type="ECO:0000259" key="4">
    <source>
        <dbReference type="Pfam" id="PF13452"/>
    </source>
</evidence>
<evidence type="ECO:0000259" key="3">
    <source>
        <dbReference type="Pfam" id="PF12172"/>
    </source>
</evidence>
<dbReference type="InterPro" id="IPR052513">
    <property type="entry name" value="Thioester_dehydratase-like"/>
</dbReference>
<dbReference type="InterPro" id="IPR029069">
    <property type="entry name" value="HotDog_dom_sf"/>
</dbReference>
<accession>A0A5Q3Q7P7</accession>
<dbReference type="InterPro" id="IPR012340">
    <property type="entry name" value="NA-bd_OB-fold"/>
</dbReference>
<protein>
    <submittedName>
        <fullName evidence="5">DNA-binding protein</fullName>
    </submittedName>
</protein>
<dbReference type="SUPFAM" id="SSF50249">
    <property type="entry name" value="Nucleic acid-binding proteins"/>
    <property type="match status" value="1"/>
</dbReference>
<feature type="compositionally biased region" description="Polar residues" evidence="1">
    <location>
        <begin position="184"/>
        <end position="198"/>
    </location>
</feature>
<dbReference type="RefSeq" id="WP_154076967.1">
    <property type="nucleotide sequence ID" value="NZ_CP045929.1"/>
</dbReference>
<dbReference type="KEGG" id="sace:GIY23_13400"/>
<sequence length="333" mass="36085">MTTTDDGDDAVSAAILRLADTIRVEGESARRAGRDPVNLPLINNWVEAIGDGNPVYIDPAAAQDSVHGGLVAPPAMAQVWTMPGLNPERDPKDPLYRMMAALDEEGFTSVVATNSDQVYHRYLRHGESVAVSTKLESVVGPKNTGLGQGWFVTTRNIWYSGDEAVAEMMFRVLKFRPSEREPESSAQPSTEESGTPLGTSILPAINQDTAYFWEGAAAGELRIQRCGNCGLLRHPPGPMCPECGATKPTYLVACGLGEVYSYVVHHRPAVPGKQLPLVIAVAALDEGVRVLGELHGCAPDDVRIGQRVEVAFQQVDEQVALPYWRPVNEEVSR</sequence>
<dbReference type="Pfam" id="PF12172">
    <property type="entry name" value="zf-ChsH2"/>
    <property type="match status" value="1"/>
</dbReference>
<dbReference type="SUPFAM" id="SSF54637">
    <property type="entry name" value="Thioesterase/thiol ester dehydrase-isomerase"/>
    <property type="match status" value="1"/>
</dbReference>
<dbReference type="InterPro" id="IPR039569">
    <property type="entry name" value="FAS1-like_DH_region"/>
</dbReference>
<proteinExistence type="predicted"/>
<feature type="domain" description="ChsH2 rubredoxin-like zinc ribbon" evidence="3">
    <location>
        <begin position="213"/>
        <end position="247"/>
    </location>
</feature>
<dbReference type="Pfam" id="PF01796">
    <property type="entry name" value="OB_ChsH2_C"/>
    <property type="match status" value="1"/>
</dbReference>
<feature type="domain" description="ChsH2 C-terminal OB-fold" evidence="2">
    <location>
        <begin position="255"/>
        <end position="313"/>
    </location>
</feature>
<dbReference type="AlphaFoldDB" id="A0A5Q3Q7P7"/>
<evidence type="ECO:0000256" key="1">
    <source>
        <dbReference type="SAM" id="MobiDB-lite"/>
    </source>
</evidence>
<dbReference type="Proteomes" id="UP000371041">
    <property type="component" value="Chromosome"/>
</dbReference>
<evidence type="ECO:0000259" key="2">
    <source>
        <dbReference type="Pfam" id="PF01796"/>
    </source>
</evidence>
<name>A0A5Q3Q7P7_9PSEU</name>
<gene>
    <name evidence="5" type="ORF">GIY23_13400</name>
</gene>
<evidence type="ECO:0000313" key="5">
    <source>
        <dbReference type="EMBL" id="QGK70383.1"/>
    </source>
</evidence>
<dbReference type="Pfam" id="PF13452">
    <property type="entry name" value="FAS1_DH_region"/>
    <property type="match status" value="1"/>
</dbReference>
<organism evidence="5 6">
    <name type="scientific">Allosaccharopolyspora coralli</name>
    <dbReference type="NCBI Taxonomy" id="2665642"/>
    <lineage>
        <taxon>Bacteria</taxon>
        <taxon>Bacillati</taxon>
        <taxon>Actinomycetota</taxon>
        <taxon>Actinomycetes</taxon>
        <taxon>Pseudonocardiales</taxon>
        <taxon>Pseudonocardiaceae</taxon>
        <taxon>Allosaccharopolyspora</taxon>
    </lineage>
</organism>
<dbReference type="InterPro" id="IPR022002">
    <property type="entry name" value="ChsH2_Znr"/>
</dbReference>
<keyword evidence="6" id="KW-1185">Reference proteome</keyword>
<dbReference type="Gene3D" id="6.10.30.10">
    <property type="match status" value="1"/>
</dbReference>
<feature type="domain" description="FAS1-like dehydratase" evidence="4">
    <location>
        <begin position="33"/>
        <end position="167"/>
    </location>
</feature>
<feature type="region of interest" description="Disordered" evidence="1">
    <location>
        <begin position="177"/>
        <end position="199"/>
    </location>
</feature>
<reference evidence="6" key="1">
    <citation type="submission" date="2019-11" db="EMBL/GenBank/DDBJ databases">
        <title>The complete genome sequence of Saccharopolyspora sp. E2A.</title>
        <authorList>
            <person name="Zhang G."/>
        </authorList>
    </citation>
    <scope>NUCLEOTIDE SEQUENCE [LARGE SCALE GENOMIC DNA]</scope>
    <source>
        <strain evidence="6">E2A</strain>
    </source>
</reference>
<dbReference type="EMBL" id="CP045929">
    <property type="protein sequence ID" value="QGK70383.1"/>
    <property type="molecule type" value="Genomic_DNA"/>
</dbReference>
<dbReference type="PANTHER" id="PTHR34075">
    <property type="entry name" value="BLR3430 PROTEIN"/>
    <property type="match status" value="1"/>
</dbReference>
<keyword evidence="5" id="KW-0238">DNA-binding</keyword>
<dbReference type="Gene3D" id="3.10.129.10">
    <property type="entry name" value="Hotdog Thioesterase"/>
    <property type="match status" value="1"/>
</dbReference>
<dbReference type="GO" id="GO:0003677">
    <property type="term" value="F:DNA binding"/>
    <property type="evidence" value="ECO:0007669"/>
    <property type="project" value="UniProtKB-KW"/>
</dbReference>
<dbReference type="PANTHER" id="PTHR34075:SF5">
    <property type="entry name" value="BLR3430 PROTEIN"/>
    <property type="match status" value="1"/>
</dbReference>
<dbReference type="InterPro" id="IPR002878">
    <property type="entry name" value="ChsH2_C"/>
</dbReference>
<evidence type="ECO:0000313" key="6">
    <source>
        <dbReference type="Proteomes" id="UP000371041"/>
    </source>
</evidence>